<evidence type="ECO:0000256" key="2">
    <source>
        <dbReference type="RuleBase" id="RU003749"/>
    </source>
</evidence>
<dbReference type="SUPFAM" id="SSF52091">
    <property type="entry name" value="SpoIIaa-like"/>
    <property type="match status" value="1"/>
</dbReference>
<dbReference type="PANTHER" id="PTHR33495">
    <property type="entry name" value="ANTI-SIGMA FACTOR ANTAGONIST TM_1081-RELATED-RELATED"/>
    <property type="match status" value="1"/>
</dbReference>
<name>A0ABS0NU66_9ACTN</name>
<dbReference type="InterPro" id="IPR003658">
    <property type="entry name" value="Anti-sigma_ant"/>
</dbReference>
<dbReference type="CDD" id="cd07043">
    <property type="entry name" value="STAS_anti-anti-sigma_factors"/>
    <property type="match status" value="1"/>
</dbReference>
<evidence type="ECO:0000313" key="5">
    <source>
        <dbReference type="Proteomes" id="UP000807371"/>
    </source>
</evidence>
<feature type="domain" description="STAS" evidence="3">
    <location>
        <begin position="7"/>
        <end position="116"/>
    </location>
</feature>
<dbReference type="EMBL" id="JACYXC010000002">
    <property type="protein sequence ID" value="MBH5338757.1"/>
    <property type="molecule type" value="Genomic_DNA"/>
</dbReference>
<evidence type="ECO:0000313" key="4">
    <source>
        <dbReference type="EMBL" id="MBH5338757.1"/>
    </source>
</evidence>
<dbReference type="RefSeq" id="WP_197992532.1">
    <property type="nucleotide sequence ID" value="NZ_JACYXC010000002.1"/>
</dbReference>
<reference evidence="4 5" key="1">
    <citation type="submission" date="2020-09" db="EMBL/GenBank/DDBJ databases">
        <title>Biosynthesis of the nuclear factor of activated T cells inhibitor NFAT-133 and its congeners in Streptomyces pactum.</title>
        <authorList>
            <person name="Zhou W."/>
            <person name="Posri P."/>
            <person name="Abugrain M.E."/>
            <person name="Weisberg A.J."/>
            <person name="Chang J.H."/>
            <person name="Mahmud T."/>
        </authorList>
    </citation>
    <scope>NUCLEOTIDE SEQUENCE [LARGE SCALE GENOMIC DNA]</scope>
    <source>
        <strain evidence="4 5">ATCC 27456</strain>
    </source>
</reference>
<comment type="caution">
    <text evidence="4">The sequence shown here is derived from an EMBL/GenBank/DDBJ whole genome shotgun (WGS) entry which is preliminary data.</text>
</comment>
<comment type="similarity">
    <text evidence="1 2">Belongs to the anti-sigma-factor antagonist family.</text>
</comment>
<keyword evidence="5" id="KW-1185">Reference proteome</keyword>
<evidence type="ECO:0000259" key="3">
    <source>
        <dbReference type="PROSITE" id="PS50801"/>
    </source>
</evidence>
<sequence>MTDRTLTVTLLPRTPAVNVLRVTGELDHHTAPDLREALEAAPLVPGGALVLDLSSLTYCDSTGITVLISAYHRAAGAGSAFVIAGLNDDLKRVFGIIGLDQVFTFHPSVEDAVSAQRS</sequence>
<dbReference type="InterPro" id="IPR002645">
    <property type="entry name" value="STAS_dom"/>
</dbReference>
<gene>
    <name evidence="4" type="ORF">IHE55_29860</name>
</gene>
<proteinExistence type="inferred from homology"/>
<dbReference type="PROSITE" id="PS50801">
    <property type="entry name" value="STAS"/>
    <property type="match status" value="1"/>
</dbReference>
<evidence type="ECO:0000256" key="1">
    <source>
        <dbReference type="ARBA" id="ARBA00009013"/>
    </source>
</evidence>
<accession>A0ABS0NU66</accession>
<dbReference type="Gene3D" id="3.30.750.24">
    <property type="entry name" value="STAS domain"/>
    <property type="match status" value="1"/>
</dbReference>
<dbReference type="InterPro" id="IPR036513">
    <property type="entry name" value="STAS_dom_sf"/>
</dbReference>
<dbReference type="Proteomes" id="UP000807371">
    <property type="component" value="Unassembled WGS sequence"/>
</dbReference>
<dbReference type="Pfam" id="PF01740">
    <property type="entry name" value="STAS"/>
    <property type="match status" value="1"/>
</dbReference>
<protein>
    <recommendedName>
        <fullName evidence="2">Anti-sigma factor antagonist</fullName>
    </recommendedName>
</protein>
<dbReference type="NCBIfam" id="TIGR00377">
    <property type="entry name" value="ant_ant_sig"/>
    <property type="match status" value="1"/>
</dbReference>
<organism evidence="4 5">
    <name type="scientific">Streptomyces pactum</name>
    <dbReference type="NCBI Taxonomy" id="68249"/>
    <lineage>
        <taxon>Bacteria</taxon>
        <taxon>Bacillati</taxon>
        <taxon>Actinomycetota</taxon>
        <taxon>Actinomycetes</taxon>
        <taxon>Kitasatosporales</taxon>
        <taxon>Streptomycetaceae</taxon>
        <taxon>Streptomyces</taxon>
    </lineage>
</organism>
<dbReference type="PANTHER" id="PTHR33495:SF2">
    <property type="entry name" value="ANTI-SIGMA FACTOR ANTAGONIST TM_1081-RELATED"/>
    <property type="match status" value="1"/>
</dbReference>